<sequence length="228" mass="25658">MTTGAENATEKTSRAFEEMAEFWKSMVQTSGDAGKAWADSIMPLLSSRMAEANPLGATQGGGIAEAIRQLVEGPKLADVWDIDRQLISLSAAWFEMRQRMASYQVIAAAPWAKTFERYNAALAAEVTDGEKRKAGWRKDFADWSAIANEEMTKNQRSEEFLAAQRDLLRAALTLRAQQQQFADTVAKSLGYPTLKDFDELTRQLAELRRELRRRVRADRDRYTNGDLA</sequence>
<evidence type="ECO:0000313" key="4">
    <source>
        <dbReference type="EMBL" id="SFK23982.1"/>
    </source>
</evidence>
<name>A0A1I3XWV5_9HYPH</name>
<keyword evidence="3" id="KW-0583">PHB biosynthesis</keyword>
<organism evidence="4 5">
    <name type="scientific">Neomesorhizobium albiziae</name>
    <dbReference type="NCBI Taxonomy" id="335020"/>
    <lineage>
        <taxon>Bacteria</taxon>
        <taxon>Pseudomonadati</taxon>
        <taxon>Pseudomonadota</taxon>
        <taxon>Alphaproteobacteria</taxon>
        <taxon>Hyphomicrobiales</taxon>
        <taxon>Phyllobacteriaceae</taxon>
        <taxon>Neomesorhizobium</taxon>
    </lineage>
</organism>
<evidence type="ECO:0000256" key="1">
    <source>
        <dbReference type="ARBA" id="ARBA00004683"/>
    </source>
</evidence>
<dbReference type="RefSeq" id="WP_149759708.1">
    <property type="nucleotide sequence ID" value="NZ_BSPE01000007.1"/>
</dbReference>
<protein>
    <recommendedName>
        <fullName evidence="2">Poly(3-hydroxyalkanoate) polymerase subunit PhaE</fullName>
    </recommendedName>
</protein>
<proteinExistence type="predicted"/>
<evidence type="ECO:0000256" key="3">
    <source>
        <dbReference type="ARBA" id="ARBA00022752"/>
    </source>
</evidence>
<dbReference type="EMBL" id="FOSL01000004">
    <property type="protein sequence ID" value="SFK23982.1"/>
    <property type="molecule type" value="Genomic_DNA"/>
</dbReference>
<dbReference type="UniPathway" id="UPA00917"/>
<reference evidence="4 5" key="1">
    <citation type="submission" date="2016-10" db="EMBL/GenBank/DDBJ databases">
        <authorList>
            <person name="Varghese N."/>
            <person name="Submissions S."/>
        </authorList>
    </citation>
    <scope>NUCLEOTIDE SEQUENCE [LARGE SCALE GENOMIC DNA]</scope>
    <source>
        <strain evidence="4 5">DSM 21822</strain>
    </source>
</reference>
<comment type="pathway">
    <text evidence="1">Biopolymer metabolism; poly-(R)-3-hydroxybutanoate biosynthesis.</text>
</comment>
<dbReference type="OrthoDB" id="6115526at2"/>
<accession>A0A1I3XWV5</accession>
<dbReference type="AlphaFoldDB" id="A0A1I3XWV5"/>
<dbReference type="GO" id="GO:0042619">
    <property type="term" value="P:poly-hydroxybutyrate biosynthetic process"/>
    <property type="evidence" value="ECO:0007669"/>
    <property type="project" value="UniProtKB-KW"/>
</dbReference>
<gene>
    <name evidence="4" type="ORF">SAMN04488498_10412</name>
</gene>
<dbReference type="Proteomes" id="UP000323300">
    <property type="component" value="Unassembled WGS sequence"/>
</dbReference>
<dbReference type="InterPro" id="IPR010123">
    <property type="entry name" value="PHA_synth_III_E"/>
</dbReference>
<evidence type="ECO:0000256" key="2">
    <source>
        <dbReference type="ARBA" id="ARBA00019066"/>
    </source>
</evidence>
<keyword evidence="5" id="KW-1185">Reference proteome</keyword>
<dbReference type="Pfam" id="PF09712">
    <property type="entry name" value="PHA_synth_III_E"/>
    <property type="match status" value="1"/>
</dbReference>
<evidence type="ECO:0000313" key="5">
    <source>
        <dbReference type="Proteomes" id="UP000323300"/>
    </source>
</evidence>